<dbReference type="GO" id="GO:0003677">
    <property type="term" value="F:DNA binding"/>
    <property type="evidence" value="ECO:0007669"/>
    <property type="project" value="TreeGrafter"/>
</dbReference>
<evidence type="ECO:0000256" key="2">
    <source>
        <dbReference type="ARBA" id="ARBA00022603"/>
    </source>
</evidence>
<dbReference type="GO" id="GO:0044027">
    <property type="term" value="P:negative regulation of gene expression via chromosomal CpG island methylation"/>
    <property type="evidence" value="ECO:0007669"/>
    <property type="project" value="TreeGrafter"/>
</dbReference>
<keyword evidence="7" id="KW-1185">Reference proteome</keyword>
<dbReference type="EC" id="2.1.1.37" evidence="1"/>
<proteinExistence type="inferred from homology"/>
<protein>
    <recommendedName>
        <fullName evidence="1">DNA (cytosine-5-)-methyltransferase</fullName>
        <ecNumber evidence="1">2.1.1.37</ecNumber>
    </recommendedName>
</protein>
<evidence type="ECO:0000313" key="7">
    <source>
        <dbReference type="Proteomes" id="UP001054945"/>
    </source>
</evidence>
<dbReference type="GO" id="GO:0005634">
    <property type="term" value="C:nucleus"/>
    <property type="evidence" value="ECO:0007669"/>
    <property type="project" value="TreeGrafter"/>
</dbReference>
<dbReference type="InterPro" id="IPR029063">
    <property type="entry name" value="SAM-dependent_MTases_sf"/>
</dbReference>
<dbReference type="GO" id="GO:0032259">
    <property type="term" value="P:methylation"/>
    <property type="evidence" value="ECO:0007669"/>
    <property type="project" value="UniProtKB-KW"/>
</dbReference>
<dbReference type="PROSITE" id="PS00094">
    <property type="entry name" value="C5_MTASE_1"/>
    <property type="match status" value="1"/>
</dbReference>
<reference evidence="6 7" key="1">
    <citation type="submission" date="2021-06" db="EMBL/GenBank/DDBJ databases">
        <title>Caerostris extrusa draft genome.</title>
        <authorList>
            <person name="Kono N."/>
            <person name="Arakawa K."/>
        </authorList>
    </citation>
    <scope>NUCLEOTIDE SEQUENCE [LARGE SCALE GENOMIC DNA]</scope>
</reference>
<gene>
    <name evidence="6" type="ORF">CEXT_541031</name>
</gene>
<organism evidence="6 7">
    <name type="scientific">Caerostris extrusa</name>
    <name type="common">Bark spider</name>
    <name type="synonym">Caerostris bankana</name>
    <dbReference type="NCBI Taxonomy" id="172846"/>
    <lineage>
        <taxon>Eukaryota</taxon>
        <taxon>Metazoa</taxon>
        <taxon>Ecdysozoa</taxon>
        <taxon>Arthropoda</taxon>
        <taxon>Chelicerata</taxon>
        <taxon>Arachnida</taxon>
        <taxon>Araneae</taxon>
        <taxon>Araneomorphae</taxon>
        <taxon>Entelegynae</taxon>
        <taxon>Araneoidea</taxon>
        <taxon>Araneidae</taxon>
        <taxon>Caerostris</taxon>
    </lineage>
</organism>
<dbReference type="SUPFAM" id="SSF53335">
    <property type="entry name" value="S-adenosyl-L-methionine-dependent methyltransferases"/>
    <property type="match status" value="1"/>
</dbReference>
<dbReference type="EMBL" id="BPLR01019285">
    <property type="protein sequence ID" value="GIZ05327.1"/>
    <property type="molecule type" value="Genomic_DNA"/>
</dbReference>
<evidence type="ECO:0000313" key="6">
    <source>
        <dbReference type="EMBL" id="GIZ05327.1"/>
    </source>
</evidence>
<comment type="caution">
    <text evidence="5">Lacks conserved residue(s) required for the propagation of feature annotation.</text>
</comment>
<dbReference type="PANTHER" id="PTHR10629">
    <property type="entry name" value="CYTOSINE-SPECIFIC METHYLTRANSFERASE"/>
    <property type="match status" value="1"/>
</dbReference>
<dbReference type="InterPro" id="IPR001525">
    <property type="entry name" value="C5_MeTfrase"/>
</dbReference>
<dbReference type="FunFam" id="3.90.120.10:FF:000001">
    <property type="entry name" value="DNA (cytosine-5)-methyltransferase"/>
    <property type="match status" value="1"/>
</dbReference>
<evidence type="ECO:0000256" key="5">
    <source>
        <dbReference type="PROSITE-ProRule" id="PRU01016"/>
    </source>
</evidence>
<comment type="similarity">
    <text evidence="5">Belongs to the class I-like SAM-binding methyltransferase superfamily. C5-methyltransferase family.</text>
</comment>
<dbReference type="Gene3D" id="3.40.50.150">
    <property type="entry name" value="Vaccinia Virus protein VP39"/>
    <property type="match status" value="2"/>
</dbReference>
<evidence type="ECO:0000256" key="1">
    <source>
        <dbReference type="ARBA" id="ARBA00011975"/>
    </source>
</evidence>
<accession>A0AAV4YD45</accession>
<dbReference type="InterPro" id="IPR050390">
    <property type="entry name" value="C5-Methyltransferase"/>
</dbReference>
<dbReference type="Pfam" id="PF00145">
    <property type="entry name" value="DNA_methylase"/>
    <property type="match status" value="1"/>
</dbReference>
<dbReference type="AlphaFoldDB" id="A0AAV4YD45"/>
<dbReference type="PANTHER" id="PTHR10629:SF52">
    <property type="entry name" value="DNA (CYTOSINE-5)-METHYLTRANSFERASE 1"/>
    <property type="match status" value="1"/>
</dbReference>
<dbReference type="GO" id="GO:0003886">
    <property type="term" value="F:DNA (cytosine-5-)-methyltransferase activity"/>
    <property type="evidence" value="ECO:0007669"/>
    <property type="project" value="UniProtKB-EC"/>
</dbReference>
<sequence length="344" mass="38816">MDGKELTYKGQHLPQKGEVEFITGGPPCQGFSATVITIDLDFSYWRMYRNFVSFKRSMILKLTLRCLLRMGYQCTFAVMQAGSYGVPQTRRRAIILAAAPGEKLPLYPEPTHVFSPRACQLTVMVDDKVRDALSDLPEIKNGAKVEEISYSGEALSHFQRKLRGPGADWRDLPNIVVRLSDGNYSKLLKYTHDDIKNGQSSNGALRGVCSCANRKACDPTDRQFNTLIPWCLPHTGNRHNHWSGLYGRLEWDGFFSTTITNPEPMGKQGRVLHPQQNRLVSVRECARSQGFPDSYKFFGTILDRHRQVGQCCSPPLAEAIGMEIKKCLAQKEKDTVKHIFQIVS</sequence>
<evidence type="ECO:0000256" key="4">
    <source>
        <dbReference type="ARBA" id="ARBA00022691"/>
    </source>
</evidence>
<dbReference type="Proteomes" id="UP001054945">
    <property type="component" value="Unassembled WGS sequence"/>
</dbReference>
<comment type="caution">
    <text evidence="6">The sequence shown here is derived from an EMBL/GenBank/DDBJ whole genome shotgun (WGS) entry which is preliminary data.</text>
</comment>
<keyword evidence="4 5" id="KW-0949">S-adenosyl-L-methionine</keyword>
<name>A0AAV4YD45_CAEEX</name>
<dbReference type="PROSITE" id="PS51679">
    <property type="entry name" value="SAM_MT_C5"/>
    <property type="match status" value="1"/>
</dbReference>
<dbReference type="InterPro" id="IPR018117">
    <property type="entry name" value="C5_DNA_meth_AS"/>
</dbReference>
<keyword evidence="2 5" id="KW-0489">Methyltransferase</keyword>
<dbReference type="Gene3D" id="3.90.120.10">
    <property type="entry name" value="DNA Methylase, subunit A, domain 2"/>
    <property type="match status" value="1"/>
</dbReference>
<keyword evidence="3 5" id="KW-0808">Transferase</keyword>
<evidence type="ECO:0000256" key="3">
    <source>
        <dbReference type="ARBA" id="ARBA00022679"/>
    </source>
</evidence>